<feature type="chain" id="PRO_5042901387" description="Secreted protein" evidence="1">
    <location>
        <begin position="22"/>
        <end position="212"/>
    </location>
</feature>
<keyword evidence="3" id="KW-1185">Reference proteome</keyword>
<evidence type="ECO:0008006" key="4">
    <source>
        <dbReference type="Google" id="ProtNLM"/>
    </source>
</evidence>
<keyword evidence="1" id="KW-0732">Signal</keyword>
<dbReference type="Proteomes" id="UP001321473">
    <property type="component" value="Unassembled WGS sequence"/>
</dbReference>
<dbReference type="PROSITE" id="PS51257">
    <property type="entry name" value="PROKAR_LIPOPROTEIN"/>
    <property type="match status" value="1"/>
</dbReference>
<feature type="signal peptide" evidence="1">
    <location>
        <begin position="1"/>
        <end position="21"/>
    </location>
</feature>
<feature type="non-terminal residue" evidence="2">
    <location>
        <position position="212"/>
    </location>
</feature>
<reference evidence="2 3" key="1">
    <citation type="journal article" date="2023" name="Arcadia Sci">
        <title>De novo assembly of a long-read Amblyomma americanum tick genome.</title>
        <authorList>
            <person name="Chou S."/>
            <person name="Poskanzer K.E."/>
            <person name="Rollins M."/>
            <person name="Thuy-Boun P.S."/>
        </authorList>
    </citation>
    <scope>NUCLEOTIDE SEQUENCE [LARGE SCALE GENOMIC DNA]</scope>
    <source>
        <strain evidence="2">F_SG_1</strain>
        <tissue evidence="2">Salivary glands</tissue>
    </source>
</reference>
<dbReference type="EMBL" id="JARKHS020001375">
    <property type="protein sequence ID" value="KAK8787833.1"/>
    <property type="molecule type" value="Genomic_DNA"/>
</dbReference>
<accession>A0AAQ4FM34</accession>
<comment type="caution">
    <text evidence="2">The sequence shown here is derived from an EMBL/GenBank/DDBJ whole genome shotgun (WGS) entry which is preliminary data.</text>
</comment>
<dbReference type="AlphaFoldDB" id="A0AAQ4FM34"/>
<organism evidence="2 3">
    <name type="scientific">Amblyomma americanum</name>
    <name type="common">Lone star tick</name>
    <dbReference type="NCBI Taxonomy" id="6943"/>
    <lineage>
        <taxon>Eukaryota</taxon>
        <taxon>Metazoa</taxon>
        <taxon>Ecdysozoa</taxon>
        <taxon>Arthropoda</taxon>
        <taxon>Chelicerata</taxon>
        <taxon>Arachnida</taxon>
        <taxon>Acari</taxon>
        <taxon>Parasitiformes</taxon>
        <taxon>Ixodida</taxon>
        <taxon>Ixodoidea</taxon>
        <taxon>Ixodidae</taxon>
        <taxon>Amblyomminae</taxon>
        <taxon>Amblyomma</taxon>
    </lineage>
</organism>
<proteinExistence type="predicted"/>
<evidence type="ECO:0000256" key="1">
    <source>
        <dbReference type="SAM" id="SignalP"/>
    </source>
</evidence>
<gene>
    <name evidence="2" type="ORF">V5799_022392</name>
</gene>
<evidence type="ECO:0000313" key="3">
    <source>
        <dbReference type="Proteomes" id="UP001321473"/>
    </source>
</evidence>
<protein>
    <recommendedName>
        <fullName evidence="4">Secreted protein</fullName>
    </recommendedName>
</protein>
<name>A0AAQ4FM34_AMBAM</name>
<evidence type="ECO:0000313" key="2">
    <source>
        <dbReference type="EMBL" id="KAK8787833.1"/>
    </source>
</evidence>
<sequence length="212" mass="23504">MGKITASILCFLAGAIGSCCAANPAYSPWHHCKGHYITPGPKSPCAYYCYNLITGWSHGTLGDGAPCTLSMGRHTAGQCIRGVCIEISPPWYATCDGVYRGRGYAPSCHYTCRDRLGQRKRKNYFYGTPCLNTDKLGNPFGAAGICKNGRCIEHDDLEVAHTGATRKVFSSKYHKCQLKQHLTKNILSDCLHYCRRSGAWYYGLYKDYSICQ</sequence>